<name>A0A0C2SA39_AMAMK</name>
<dbReference type="AlphaFoldDB" id="A0A0C2SA39"/>
<feature type="compositionally biased region" description="Basic and acidic residues" evidence="1">
    <location>
        <begin position="465"/>
        <end position="479"/>
    </location>
</feature>
<sequence length="580" mass="62164">DQSLCPLSRDLNPHITYSTNQDRVLASEVSLDAVVTAIPLLHPATTTFQTSQDKAILAYKHDMTANYADNVASYGTVRYIHEGVAPIPDQTSCPLSRGLAPHLTCLTNQNRVLATDVSLDVAAATTTLDFDSGRAHLIGHKESMHSLTSFSSTSSSSSSSTTTLGISTTTSMQSMHERTVSWSSSSVALPGSGRRNVAMKMKMTGGVPLGKCVPLDVLSRNFLQDEDEVETESPVSLTPDSEFSPRLDDSEYPSSKRTKSRGSWGRSMSATAAFEMDNASYNLPDVAEEDVKKKSRSGSAFLFGGWGRVRGDDHTQDQEQVQEQGRGHRRQRSRGLSLSIGRVMKGRSLSISLLSGWMKSRSKKDDDDDDDETQRVLGGDSMPSSETPSLFFGSGWGSGSPMFSSLSLTGMAGSKAAINTSRSTLVTTSSGTTPNASPSSTPTSQGKKAGWKTIQGKKSCSMMMDDTHHRPADFMDMRDPFAPPVLGLRARTSPSPSSLITPPSPHSSPSSTRVGGSGRTKGRGREQNVSCPSPCPTTPTPGSALDISGAQQQHEGLLDVEEALLTQRLLMRLDLSPSQF</sequence>
<accession>A0A0C2SA39</accession>
<feature type="region of interest" description="Disordered" evidence="1">
    <location>
        <begin position="225"/>
        <end position="266"/>
    </location>
</feature>
<evidence type="ECO:0000256" key="1">
    <source>
        <dbReference type="SAM" id="MobiDB-lite"/>
    </source>
</evidence>
<proteinExistence type="predicted"/>
<dbReference type="InParanoid" id="A0A0C2SA39"/>
<dbReference type="EMBL" id="KN818311">
    <property type="protein sequence ID" value="KIL59670.1"/>
    <property type="molecule type" value="Genomic_DNA"/>
</dbReference>
<feature type="region of interest" description="Disordered" evidence="1">
    <location>
        <begin position="359"/>
        <end position="393"/>
    </location>
</feature>
<reference evidence="2 3" key="1">
    <citation type="submission" date="2014-04" db="EMBL/GenBank/DDBJ databases">
        <title>Evolutionary Origins and Diversification of the Mycorrhizal Mutualists.</title>
        <authorList>
            <consortium name="DOE Joint Genome Institute"/>
            <consortium name="Mycorrhizal Genomics Consortium"/>
            <person name="Kohler A."/>
            <person name="Kuo A."/>
            <person name="Nagy L.G."/>
            <person name="Floudas D."/>
            <person name="Copeland A."/>
            <person name="Barry K.W."/>
            <person name="Cichocki N."/>
            <person name="Veneault-Fourrey C."/>
            <person name="LaButti K."/>
            <person name="Lindquist E.A."/>
            <person name="Lipzen A."/>
            <person name="Lundell T."/>
            <person name="Morin E."/>
            <person name="Murat C."/>
            <person name="Riley R."/>
            <person name="Ohm R."/>
            <person name="Sun H."/>
            <person name="Tunlid A."/>
            <person name="Henrissat B."/>
            <person name="Grigoriev I.V."/>
            <person name="Hibbett D.S."/>
            <person name="Martin F."/>
        </authorList>
    </citation>
    <scope>NUCLEOTIDE SEQUENCE [LARGE SCALE GENOMIC DNA]</scope>
    <source>
        <strain evidence="2 3">Koide BX008</strain>
    </source>
</reference>
<feature type="compositionally biased region" description="Low complexity" evidence="1">
    <location>
        <begin position="148"/>
        <end position="171"/>
    </location>
</feature>
<dbReference type="Proteomes" id="UP000054549">
    <property type="component" value="Unassembled WGS sequence"/>
</dbReference>
<keyword evidence="3" id="KW-1185">Reference proteome</keyword>
<organism evidence="2 3">
    <name type="scientific">Amanita muscaria (strain Koide BX008)</name>
    <dbReference type="NCBI Taxonomy" id="946122"/>
    <lineage>
        <taxon>Eukaryota</taxon>
        <taxon>Fungi</taxon>
        <taxon>Dikarya</taxon>
        <taxon>Basidiomycota</taxon>
        <taxon>Agaricomycotina</taxon>
        <taxon>Agaricomycetes</taxon>
        <taxon>Agaricomycetidae</taxon>
        <taxon>Agaricales</taxon>
        <taxon>Pluteineae</taxon>
        <taxon>Amanitaceae</taxon>
        <taxon>Amanita</taxon>
    </lineage>
</organism>
<gene>
    <name evidence="2" type="ORF">M378DRAFT_995934</name>
</gene>
<evidence type="ECO:0000313" key="3">
    <source>
        <dbReference type="Proteomes" id="UP000054549"/>
    </source>
</evidence>
<dbReference type="HOGENOM" id="CLU_470587_0_0_1"/>
<feature type="non-terminal residue" evidence="2">
    <location>
        <position position="1"/>
    </location>
</feature>
<feature type="region of interest" description="Disordered" evidence="1">
    <location>
        <begin position="148"/>
        <end position="187"/>
    </location>
</feature>
<feature type="compositionally biased region" description="Low complexity" evidence="1">
    <location>
        <begin position="427"/>
        <end position="444"/>
    </location>
</feature>
<feature type="compositionally biased region" description="Low complexity" evidence="1">
    <location>
        <begin position="492"/>
        <end position="512"/>
    </location>
</feature>
<feature type="region of interest" description="Disordered" evidence="1">
    <location>
        <begin position="307"/>
        <end position="339"/>
    </location>
</feature>
<protein>
    <submittedName>
        <fullName evidence="2">Uncharacterized protein</fullName>
    </submittedName>
</protein>
<evidence type="ECO:0000313" key="2">
    <source>
        <dbReference type="EMBL" id="KIL59670.1"/>
    </source>
</evidence>
<feature type="region of interest" description="Disordered" evidence="1">
    <location>
        <begin position="424"/>
        <end position="554"/>
    </location>
</feature>